<accession>A0A6G9Y8Q6</accession>
<dbReference type="KEGG" id="nah:F5544_08485"/>
<dbReference type="AlphaFoldDB" id="A0A6G9Y8Q6"/>
<feature type="region of interest" description="Disordered" evidence="1">
    <location>
        <begin position="385"/>
        <end position="409"/>
    </location>
</feature>
<reference evidence="3 4" key="1">
    <citation type="journal article" date="2019" name="ACS Chem. Biol.">
        <title>Identification and Mobilization of a Cryptic Antibiotic Biosynthesis Gene Locus from a Human-Pathogenic Nocardia Isolate.</title>
        <authorList>
            <person name="Herisse M."/>
            <person name="Ishida K."/>
            <person name="Porter J.L."/>
            <person name="Howden B."/>
            <person name="Hertweck C."/>
            <person name="Stinear T.P."/>
            <person name="Pidot S.J."/>
        </authorList>
    </citation>
    <scope>NUCLEOTIDE SEQUENCE [LARGE SCALE GENOMIC DNA]</scope>
    <source>
        <strain evidence="3 4">AUSMDU00012717</strain>
    </source>
</reference>
<dbReference type="InterPro" id="IPR013431">
    <property type="entry name" value="Delta_60_rpt"/>
</dbReference>
<feature type="signal peptide" evidence="2">
    <location>
        <begin position="1"/>
        <end position="29"/>
    </location>
</feature>
<dbReference type="PANTHER" id="PTHR42754">
    <property type="entry name" value="ENDOGLUCANASE"/>
    <property type="match status" value="1"/>
</dbReference>
<dbReference type="NCBIfam" id="TIGR02608">
    <property type="entry name" value="delta_60_rpt"/>
    <property type="match status" value="7"/>
</dbReference>
<organism evidence="3 4">
    <name type="scientific">Nocardia arthritidis</name>
    <dbReference type="NCBI Taxonomy" id="228602"/>
    <lineage>
        <taxon>Bacteria</taxon>
        <taxon>Bacillati</taxon>
        <taxon>Actinomycetota</taxon>
        <taxon>Actinomycetes</taxon>
        <taxon>Mycobacteriales</taxon>
        <taxon>Nocardiaceae</taxon>
        <taxon>Nocardia</taxon>
    </lineage>
</organism>
<evidence type="ECO:0000313" key="3">
    <source>
        <dbReference type="EMBL" id="QIS09599.1"/>
    </source>
</evidence>
<gene>
    <name evidence="3" type="ORF">F5544_08485</name>
</gene>
<dbReference type="RefSeq" id="WP_167472685.1">
    <property type="nucleotide sequence ID" value="NZ_CP046172.1"/>
</dbReference>
<evidence type="ECO:0000256" key="2">
    <source>
        <dbReference type="SAM" id="SignalP"/>
    </source>
</evidence>
<proteinExistence type="predicted"/>
<keyword evidence="4" id="KW-1185">Reference proteome</keyword>
<dbReference type="PANTHER" id="PTHR42754:SF1">
    <property type="entry name" value="LIPOPROTEIN"/>
    <property type="match status" value="1"/>
</dbReference>
<dbReference type="Proteomes" id="UP000503540">
    <property type="component" value="Chromosome"/>
</dbReference>
<dbReference type="Gene3D" id="2.80.10.50">
    <property type="match status" value="4"/>
</dbReference>
<protein>
    <recommendedName>
        <fullName evidence="5">Delta-60 repeat protein</fullName>
    </recommendedName>
</protein>
<evidence type="ECO:0008006" key="5">
    <source>
        <dbReference type="Google" id="ProtNLM"/>
    </source>
</evidence>
<keyword evidence="2" id="KW-0732">Signal</keyword>
<dbReference type="SUPFAM" id="SSF63829">
    <property type="entry name" value="Calcium-dependent phosphotriesterase"/>
    <property type="match status" value="1"/>
</dbReference>
<feature type="chain" id="PRO_5026206104" description="Delta-60 repeat protein" evidence="2">
    <location>
        <begin position="30"/>
        <end position="437"/>
    </location>
</feature>
<name>A0A6G9Y8Q6_9NOCA</name>
<dbReference type="PROSITE" id="PS51257">
    <property type="entry name" value="PROKAR_LIPOPROTEIN"/>
    <property type="match status" value="1"/>
</dbReference>
<evidence type="ECO:0000256" key="1">
    <source>
        <dbReference type="SAM" id="MobiDB-lite"/>
    </source>
</evidence>
<sequence>MLRTSRSTAKSLRHIAFASALAAALCSCATDTASVAGTLDPGFGNRGRVGTGFGSPADGAVAVAIEFDGRIVVAGSTQDPVHGNNFAIVRYTAGGNLDRSFGDGGKVSTDFGGRSDTAAAVVSQPDGKILVAGTSQGADTGEDIALARYTPEGNPDTGFGAGGKVRTDLGTPADRGNALALQPDGRIVVAGSSRDPVQGDNFALVRYTPDGKPDPSFGDGGRVSTDFGGKSDVAAAVTVLSDGRILAVGTTQGATSGDDIALARYTPDGKLDTGFGTDGKVSTDLGTQADRGNAVAVQTDGRIIVAGSTQDPAHGDDFAVLRYTPDGKLDPGFGDAGKATTDFGGKSDSARAVAIQADGKIVVVGTSHGAGDNIAIARYTTDGKPDTGFGDNGRVSTDPGGRAEHGNGVAIQPDGRIVVAGSTGDPAQGIVVLRYRD</sequence>
<dbReference type="Pfam" id="PF17164">
    <property type="entry name" value="DUF5122"/>
    <property type="match status" value="7"/>
</dbReference>
<evidence type="ECO:0000313" key="4">
    <source>
        <dbReference type="Proteomes" id="UP000503540"/>
    </source>
</evidence>
<dbReference type="EMBL" id="CP046172">
    <property type="protein sequence ID" value="QIS09599.1"/>
    <property type="molecule type" value="Genomic_DNA"/>
</dbReference>